<reference evidence="1 2" key="1">
    <citation type="submission" date="2014-11" db="EMBL/GenBank/DDBJ databases">
        <authorList>
            <person name="Zhu J."/>
            <person name="Qi W."/>
            <person name="Song R."/>
        </authorList>
    </citation>
    <scope>NUCLEOTIDE SEQUENCE [LARGE SCALE GENOMIC DNA]</scope>
</reference>
<dbReference type="InParanoid" id="A0A0G4FPD3"/>
<proteinExistence type="predicted"/>
<sequence>MLPFQPLFRFACTALPQSALPTDAIRRAFHSFIHCRYLPACHCGELNHLLESIAVSSIADSLTVNRHVGAASFPTSVELSSRRRL</sequence>
<protein>
    <submittedName>
        <fullName evidence="1">Uncharacterized protein</fullName>
    </submittedName>
</protein>
<accession>A0A0G4FPD3</accession>
<dbReference type="EMBL" id="CDMY01000472">
    <property type="protein sequence ID" value="CEM15865.1"/>
    <property type="molecule type" value="Genomic_DNA"/>
</dbReference>
<dbReference type="AlphaFoldDB" id="A0A0G4FPD3"/>
<name>A0A0G4FPD3_VITBC</name>
<dbReference type="VEuPathDB" id="CryptoDB:Vbra_15889"/>
<gene>
    <name evidence="1" type="ORF">Vbra_15889</name>
</gene>
<organism evidence="1 2">
    <name type="scientific">Vitrella brassicaformis (strain CCMP3155)</name>
    <dbReference type="NCBI Taxonomy" id="1169540"/>
    <lineage>
        <taxon>Eukaryota</taxon>
        <taxon>Sar</taxon>
        <taxon>Alveolata</taxon>
        <taxon>Colpodellida</taxon>
        <taxon>Vitrellaceae</taxon>
        <taxon>Vitrella</taxon>
    </lineage>
</organism>
<keyword evidence="2" id="KW-1185">Reference proteome</keyword>
<evidence type="ECO:0000313" key="2">
    <source>
        <dbReference type="Proteomes" id="UP000041254"/>
    </source>
</evidence>
<evidence type="ECO:0000313" key="1">
    <source>
        <dbReference type="EMBL" id="CEM15865.1"/>
    </source>
</evidence>
<dbReference type="Proteomes" id="UP000041254">
    <property type="component" value="Unassembled WGS sequence"/>
</dbReference>